<dbReference type="NCBIfam" id="TIGR01985">
    <property type="entry name" value="phasin_2"/>
    <property type="match status" value="1"/>
</dbReference>
<protein>
    <submittedName>
        <fullName evidence="2">Phasin</fullName>
    </submittedName>
</protein>
<proteinExistence type="predicted"/>
<dbReference type="EMBL" id="LT629750">
    <property type="protein sequence ID" value="SDS64429.1"/>
    <property type="molecule type" value="Genomic_DNA"/>
</dbReference>
<evidence type="ECO:0000313" key="3">
    <source>
        <dbReference type="Proteomes" id="UP000243904"/>
    </source>
</evidence>
<organism evidence="2 3">
    <name type="scientific">Bradyrhizobium canariense</name>
    <dbReference type="NCBI Taxonomy" id="255045"/>
    <lineage>
        <taxon>Bacteria</taxon>
        <taxon>Pseudomonadati</taxon>
        <taxon>Pseudomonadota</taxon>
        <taxon>Alphaproteobacteria</taxon>
        <taxon>Hyphomicrobiales</taxon>
        <taxon>Nitrobacteraceae</taxon>
        <taxon>Bradyrhizobium</taxon>
    </lineage>
</organism>
<evidence type="ECO:0000259" key="1">
    <source>
        <dbReference type="Pfam" id="PF09361"/>
    </source>
</evidence>
<reference evidence="3" key="1">
    <citation type="submission" date="2016-10" db="EMBL/GenBank/DDBJ databases">
        <authorList>
            <person name="Varghese N."/>
            <person name="Submissions S."/>
        </authorList>
    </citation>
    <scope>NUCLEOTIDE SEQUENCE [LARGE SCALE GENOMIC DNA]</scope>
    <source>
        <strain evidence="3">GAS369</strain>
    </source>
</reference>
<dbReference type="InterPro" id="IPR010234">
    <property type="entry name" value="Phasin_subfam-2"/>
</dbReference>
<gene>
    <name evidence="2" type="ORF">SAMN05444158_2707</name>
</gene>
<dbReference type="InterPro" id="IPR018968">
    <property type="entry name" value="Phasin"/>
</dbReference>
<dbReference type="Proteomes" id="UP000243904">
    <property type="component" value="Chromosome I"/>
</dbReference>
<feature type="domain" description="Phasin" evidence="1">
    <location>
        <begin position="51"/>
        <end position="146"/>
    </location>
</feature>
<name>A0A1H1TXS1_9BRAD</name>
<dbReference type="AlphaFoldDB" id="A0A1H1TXS1"/>
<keyword evidence="3" id="KW-1185">Reference proteome</keyword>
<sequence>MTTETNSVLNSVKDAFAPVTDALKNLEVPEAAREFVKKTANTAKDRAADIHAGSEKVTFAIETAVAGSVSEVAKISRNIQQAIYQDAEAFFSGIDKLASAKSLNEAVQIQSDLVRASGEVFVSRAKSTTEYLGKLVTEGAKNAQDNFSKVYSKTA</sequence>
<accession>A0A1H1TXS1</accession>
<dbReference type="RefSeq" id="WP_146687596.1">
    <property type="nucleotide sequence ID" value="NZ_LT629750.1"/>
</dbReference>
<evidence type="ECO:0000313" key="2">
    <source>
        <dbReference type="EMBL" id="SDS64429.1"/>
    </source>
</evidence>
<dbReference type="Pfam" id="PF09361">
    <property type="entry name" value="Phasin_2"/>
    <property type="match status" value="1"/>
</dbReference>